<dbReference type="Pfam" id="PF00857">
    <property type="entry name" value="Isochorismatase"/>
    <property type="match status" value="1"/>
</dbReference>
<dbReference type="PANTHER" id="PTHR43540">
    <property type="entry name" value="PEROXYUREIDOACRYLATE/UREIDOACRYLATE AMIDOHYDROLASE-RELATED"/>
    <property type="match status" value="1"/>
</dbReference>
<dbReference type="InterPro" id="IPR000868">
    <property type="entry name" value="Isochorismatase-like_dom"/>
</dbReference>
<organism evidence="4 5">
    <name type="scientific">Sporolactobacillus laevolacticus DSM 442</name>
    <dbReference type="NCBI Taxonomy" id="1395513"/>
    <lineage>
        <taxon>Bacteria</taxon>
        <taxon>Bacillati</taxon>
        <taxon>Bacillota</taxon>
        <taxon>Bacilli</taxon>
        <taxon>Bacillales</taxon>
        <taxon>Sporolactobacillaceae</taxon>
        <taxon>Sporolactobacillus</taxon>
    </lineage>
</organism>
<dbReference type="Proteomes" id="UP000018296">
    <property type="component" value="Unassembled WGS sequence"/>
</dbReference>
<evidence type="ECO:0000313" key="4">
    <source>
        <dbReference type="EMBL" id="EST11012.1"/>
    </source>
</evidence>
<keyword evidence="2" id="KW-0378">Hydrolase</keyword>
<dbReference type="InterPro" id="IPR036380">
    <property type="entry name" value="Isochorismatase-like_sf"/>
</dbReference>
<reference evidence="4 5" key="1">
    <citation type="journal article" date="2013" name="Genome Announc.">
        <title>Genome Sequence of Sporolactobacillus laevolacticus DSM442, an Efficient Polymer-Grade D-Lactate Producer from Agricultural Waste Cottonseed as a Nitrogen Source.</title>
        <authorList>
            <person name="Wang H."/>
            <person name="Wang L."/>
            <person name="Ju J."/>
            <person name="Yu B."/>
            <person name="Ma Y."/>
        </authorList>
    </citation>
    <scope>NUCLEOTIDE SEQUENCE [LARGE SCALE GENOMIC DNA]</scope>
    <source>
        <strain evidence="4 5">DSM 442</strain>
    </source>
</reference>
<comment type="caution">
    <text evidence="4">The sequence shown here is derived from an EMBL/GenBank/DDBJ whole genome shotgun (WGS) entry which is preliminary data.</text>
</comment>
<dbReference type="InterPro" id="IPR050272">
    <property type="entry name" value="Isochorismatase-like_hydrls"/>
</dbReference>
<evidence type="ECO:0000256" key="2">
    <source>
        <dbReference type="ARBA" id="ARBA00022801"/>
    </source>
</evidence>
<feature type="domain" description="Isochorismatase-like" evidence="3">
    <location>
        <begin position="18"/>
        <end position="170"/>
    </location>
</feature>
<keyword evidence="5" id="KW-1185">Reference proteome</keyword>
<comment type="similarity">
    <text evidence="1">Belongs to the isochorismatase family.</text>
</comment>
<evidence type="ECO:0000259" key="3">
    <source>
        <dbReference type="Pfam" id="PF00857"/>
    </source>
</evidence>
<dbReference type="PATRIC" id="fig|1395513.3.peg.2776"/>
<dbReference type="CDD" id="cd01014">
    <property type="entry name" value="nicotinamidase_related"/>
    <property type="match status" value="1"/>
</dbReference>
<proteinExistence type="inferred from homology"/>
<sequence length="201" mass="22212">MYTITLSDTTEGDNMNEALIIIDVQNDYFEGGRMPLNKPVVALEHIKKALNYFRKTNKTIVFVKHIAKNPGATFFLENTDGVKIHTALAAGSQEKEYIVQKNFPNSFLKTGLQEVLTNNKIDTLVICGMMTHMCVDSTTRQAAELGYHCTLLGDACATKDLTIENYTVEADQVQAAFLAALGAFGQVKTTDSFLTSMNDEK</sequence>
<dbReference type="eggNOG" id="COG1335">
    <property type="taxonomic scope" value="Bacteria"/>
</dbReference>
<name>V6IV57_9BACL</name>
<dbReference type="PANTHER" id="PTHR43540:SF1">
    <property type="entry name" value="ISOCHORISMATASE HYDROLASE"/>
    <property type="match status" value="1"/>
</dbReference>
<dbReference type="SUPFAM" id="SSF52499">
    <property type="entry name" value="Isochorismatase-like hydrolases"/>
    <property type="match status" value="1"/>
</dbReference>
<dbReference type="Gene3D" id="3.40.50.850">
    <property type="entry name" value="Isochorismatase-like"/>
    <property type="match status" value="1"/>
</dbReference>
<dbReference type="GO" id="GO:0016787">
    <property type="term" value="F:hydrolase activity"/>
    <property type="evidence" value="ECO:0007669"/>
    <property type="project" value="UniProtKB-KW"/>
</dbReference>
<dbReference type="AlphaFoldDB" id="V6IV57"/>
<gene>
    <name evidence="4" type="ORF">P343_13700</name>
</gene>
<protein>
    <submittedName>
        <fullName evidence="4">Isochorismatase</fullName>
    </submittedName>
</protein>
<evidence type="ECO:0000313" key="5">
    <source>
        <dbReference type="Proteomes" id="UP000018296"/>
    </source>
</evidence>
<evidence type="ECO:0000256" key="1">
    <source>
        <dbReference type="ARBA" id="ARBA00006336"/>
    </source>
</evidence>
<dbReference type="STRING" id="1395513.P343_13700"/>
<dbReference type="EMBL" id="AWTC01000014">
    <property type="protein sequence ID" value="EST11012.1"/>
    <property type="molecule type" value="Genomic_DNA"/>
</dbReference>
<accession>V6IV57</accession>